<evidence type="ECO:0000313" key="4">
    <source>
        <dbReference type="EMBL" id="MBP1934911.1"/>
    </source>
</evidence>
<dbReference type="EMBL" id="JAGGKT010000031">
    <property type="protein sequence ID" value="MBP1934911.1"/>
    <property type="molecule type" value="Genomic_DNA"/>
</dbReference>
<keyword evidence="1" id="KW-0500">Molybdenum</keyword>
<dbReference type="SUPFAM" id="SSF56003">
    <property type="entry name" value="Molybdenum cofactor-binding domain"/>
    <property type="match status" value="1"/>
</dbReference>
<dbReference type="Pfam" id="PF01315">
    <property type="entry name" value="Ald_Xan_dh_C"/>
    <property type="match status" value="1"/>
</dbReference>
<dbReference type="SUPFAM" id="SSF54665">
    <property type="entry name" value="CO dehydrogenase molybdoprotein N-domain-like"/>
    <property type="match status" value="1"/>
</dbReference>
<protein>
    <submittedName>
        <fullName evidence="4">CO/xanthine dehydrogenase Mo-binding subunit</fullName>
    </submittedName>
</protein>
<evidence type="ECO:0000313" key="5">
    <source>
        <dbReference type="Proteomes" id="UP001519343"/>
    </source>
</evidence>
<dbReference type="InterPro" id="IPR037165">
    <property type="entry name" value="AldOxase/xan_DH_Mopterin-bd_sf"/>
</dbReference>
<dbReference type="PANTHER" id="PTHR11908">
    <property type="entry name" value="XANTHINE DEHYDROGENASE"/>
    <property type="match status" value="1"/>
</dbReference>
<evidence type="ECO:0000256" key="2">
    <source>
        <dbReference type="ARBA" id="ARBA00023002"/>
    </source>
</evidence>
<dbReference type="Pfam" id="PF02738">
    <property type="entry name" value="MoCoBD_1"/>
    <property type="match status" value="1"/>
</dbReference>
<dbReference type="Pfam" id="PF20256">
    <property type="entry name" value="MoCoBD_2"/>
    <property type="match status" value="1"/>
</dbReference>
<dbReference type="Proteomes" id="UP001519343">
    <property type="component" value="Unassembled WGS sequence"/>
</dbReference>
<gene>
    <name evidence="4" type="ORF">J2Z37_004931</name>
</gene>
<dbReference type="SMART" id="SM01008">
    <property type="entry name" value="Ald_Xan_dh_C"/>
    <property type="match status" value="1"/>
</dbReference>
<keyword evidence="2" id="KW-0560">Oxidoreductase</keyword>
<feature type="domain" description="Aldehyde oxidase/xanthine dehydrogenase a/b hammerhead" evidence="3">
    <location>
        <begin position="18"/>
        <end position="122"/>
    </location>
</feature>
<reference evidence="4 5" key="1">
    <citation type="submission" date="2021-03" db="EMBL/GenBank/DDBJ databases">
        <title>Genomic Encyclopedia of Type Strains, Phase IV (KMG-IV): sequencing the most valuable type-strain genomes for metagenomic binning, comparative biology and taxonomic classification.</title>
        <authorList>
            <person name="Goeker M."/>
        </authorList>
    </citation>
    <scope>NUCLEOTIDE SEQUENCE [LARGE SCALE GENOMIC DNA]</scope>
    <source>
        <strain evidence="4 5">DSM 24738</strain>
    </source>
</reference>
<dbReference type="RefSeq" id="WP_209812882.1">
    <property type="nucleotide sequence ID" value="NZ_JAGGKT010000031.1"/>
</dbReference>
<evidence type="ECO:0000256" key="1">
    <source>
        <dbReference type="ARBA" id="ARBA00022505"/>
    </source>
</evidence>
<dbReference type="InterPro" id="IPR036856">
    <property type="entry name" value="Ald_Oxase/Xan_DH_a/b_sf"/>
</dbReference>
<dbReference type="InterPro" id="IPR016208">
    <property type="entry name" value="Ald_Oxase/xanthine_DH-like"/>
</dbReference>
<name>A0ABS4GXD2_9BACL</name>
<dbReference type="Gene3D" id="3.90.1170.50">
    <property type="entry name" value="Aldehyde oxidase/xanthine dehydrogenase, a/b hammerhead"/>
    <property type="match status" value="1"/>
</dbReference>
<dbReference type="Gene3D" id="3.30.365.10">
    <property type="entry name" value="Aldehyde oxidase/xanthine dehydrogenase, molybdopterin binding domain"/>
    <property type="match status" value="4"/>
</dbReference>
<comment type="caution">
    <text evidence="4">The sequence shown here is derived from an EMBL/GenBank/DDBJ whole genome shotgun (WGS) entry which is preliminary data.</text>
</comment>
<proteinExistence type="predicted"/>
<dbReference type="InterPro" id="IPR000674">
    <property type="entry name" value="Ald_Oxase/Xan_DH_a/b"/>
</dbReference>
<evidence type="ECO:0000259" key="3">
    <source>
        <dbReference type="SMART" id="SM01008"/>
    </source>
</evidence>
<sequence length="777" mass="84617">MDVIGKSIPRIEAEDKVTGRAKYTADFSSPGMLHAKLLTSPHAHARIVKIDTTEAKKAPGVRAIVTGQDIPIRVGPHIQGRPLLAIEKVRHHGEPVALVVADSEYQAKAACKMIKVEYEAIPMVLSAADALKVNPSLVHPNLASYSKDNKVHPEINTNVANRTKIRKGSMEDGWKQSEIIVESSFFFPQSDHAAMETRCATAEIFPNGVVEILTASQAPYDVKKLIHDHFFVPLEKVHVKVPLVGGGFGGKAAVQLELLAYIASRAVNGKKVKLANSREEDFMTSPTHIGLDAKVKMGATKTGQIMAAEITFYFIGGAYSDEGVDISKAAALNCTGPYKIDNVWCDSLCLFTNHTYATSFRGYAHIELTFPIERTIDLMAQKLQMDPIDFRLKNVIRPGDTTPSCAELTQSNIGDVFQCLNRAKALIHWEEGQKTVVENERIKVKGVSCFWKTSTSSTNASSGAVITFNKDGSINLSCGVVEIGQGTKTTLAQILAQRFKMDMGKIHVMMDVNTEVNPEHWKTVASSSTYMVGNAVLRAAEDAIQQICRLASSVLLCNPEDIDVAEGKAYLKSNPKKSLYLKDLVHGYQYQNGNAIGGQVIGRGSFIMRHLTHIDPSTGKGIPGPSWTVGAQAVEVIFDPKTYTYELKKAVSVIDLGKVLNLMGATGQVMGGMSMGLGFATREGFTYNGEGQVLDTQFRTYKMMRYGEQPEYVVEFIETPQIDGPYGARGVGEHGTIGIAPALANALSLAVEVPLNKLPLTPETIWQTKRGESNDSL</sequence>
<dbReference type="InterPro" id="IPR046867">
    <property type="entry name" value="AldOxase/xan_DH_MoCoBD2"/>
</dbReference>
<dbReference type="InterPro" id="IPR008274">
    <property type="entry name" value="AldOxase/xan_DH_MoCoBD1"/>
</dbReference>
<organism evidence="4 5">
    <name type="scientific">Ammoniphilus resinae</name>
    <dbReference type="NCBI Taxonomy" id="861532"/>
    <lineage>
        <taxon>Bacteria</taxon>
        <taxon>Bacillati</taxon>
        <taxon>Bacillota</taxon>
        <taxon>Bacilli</taxon>
        <taxon>Bacillales</taxon>
        <taxon>Paenibacillaceae</taxon>
        <taxon>Aneurinibacillus group</taxon>
        <taxon>Ammoniphilus</taxon>
    </lineage>
</organism>
<accession>A0ABS4GXD2</accession>
<dbReference type="PANTHER" id="PTHR11908:SF132">
    <property type="entry name" value="ALDEHYDE OXIDASE 1-RELATED"/>
    <property type="match status" value="1"/>
</dbReference>
<keyword evidence="5" id="KW-1185">Reference proteome</keyword>